<feature type="transmembrane region" description="Helical" evidence="1">
    <location>
        <begin position="56"/>
        <end position="79"/>
    </location>
</feature>
<dbReference type="Proteomes" id="UP000663852">
    <property type="component" value="Unassembled WGS sequence"/>
</dbReference>
<keyword evidence="1" id="KW-1133">Transmembrane helix</keyword>
<organism evidence="2 4">
    <name type="scientific">Adineta ricciae</name>
    <name type="common">Rotifer</name>
    <dbReference type="NCBI Taxonomy" id="249248"/>
    <lineage>
        <taxon>Eukaryota</taxon>
        <taxon>Metazoa</taxon>
        <taxon>Spiralia</taxon>
        <taxon>Gnathifera</taxon>
        <taxon>Rotifera</taxon>
        <taxon>Eurotatoria</taxon>
        <taxon>Bdelloidea</taxon>
        <taxon>Adinetida</taxon>
        <taxon>Adinetidae</taxon>
        <taxon>Adineta</taxon>
    </lineage>
</organism>
<evidence type="ECO:0000313" key="2">
    <source>
        <dbReference type="EMBL" id="CAF0766807.1"/>
    </source>
</evidence>
<feature type="transmembrane region" description="Helical" evidence="1">
    <location>
        <begin position="106"/>
        <end position="130"/>
    </location>
</feature>
<dbReference type="AlphaFoldDB" id="A0A813QFT5"/>
<accession>A0A813QFT5</accession>
<keyword evidence="1" id="KW-0472">Membrane</keyword>
<sequence length="253" mass="28444">MQPTYLYPSEFDQEIQWRSKFSMVIPIIIGFLQMILTVAIVGLEIASVVISPSRGTLYAGFWLSIFFTISWVSMFILGISKNKKLKQHLNVLVLVCCHRSRKWSTYVFFISILCAAAAITLIVLDALFIANITRCFFSNVICTDIESSGYRRSGIPLGRKVQILKAQLAMAAALLATAILYMLLFILASMSSRPGKNRVLMQESQSRPQVVRRTETIQPTQGWKATSVPVTYEPSQLECPHCGTLIKLAQKKR</sequence>
<evidence type="ECO:0000256" key="1">
    <source>
        <dbReference type="SAM" id="Phobius"/>
    </source>
</evidence>
<dbReference type="Proteomes" id="UP000663828">
    <property type="component" value="Unassembled WGS sequence"/>
</dbReference>
<keyword evidence="4" id="KW-1185">Reference proteome</keyword>
<proteinExistence type="predicted"/>
<evidence type="ECO:0000313" key="4">
    <source>
        <dbReference type="Proteomes" id="UP000663828"/>
    </source>
</evidence>
<feature type="transmembrane region" description="Helical" evidence="1">
    <location>
        <begin position="21"/>
        <end position="50"/>
    </location>
</feature>
<gene>
    <name evidence="3" type="ORF">EDS130_LOCUS25562</name>
    <name evidence="2" type="ORF">XAT740_LOCUS1233</name>
</gene>
<name>A0A813QFT5_ADIRI</name>
<feature type="transmembrane region" description="Helical" evidence="1">
    <location>
        <begin position="166"/>
        <end position="188"/>
    </location>
</feature>
<evidence type="ECO:0000313" key="3">
    <source>
        <dbReference type="EMBL" id="CAF1204678.1"/>
    </source>
</evidence>
<comment type="caution">
    <text evidence="2">The sequence shown here is derived from an EMBL/GenBank/DDBJ whole genome shotgun (WGS) entry which is preliminary data.</text>
</comment>
<keyword evidence="1" id="KW-0812">Transmembrane</keyword>
<dbReference type="EMBL" id="CAJNOJ010000151">
    <property type="protein sequence ID" value="CAF1204678.1"/>
    <property type="molecule type" value="Genomic_DNA"/>
</dbReference>
<protein>
    <submittedName>
        <fullName evidence="2">Uncharacterized protein</fullName>
    </submittedName>
</protein>
<dbReference type="EMBL" id="CAJNOR010000037">
    <property type="protein sequence ID" value="CAF0766807.1"/>
    <property type="molecule type" value="Genomic_DNA"/>
</dbReference>
<reference evidence="2" key="1">
    <citation type="submission" date="2021-02" db="EMBL/GenBank/DDBJ databases">
        <authorList>
            <person name="Nowell W R."/>
        </authorList>
    </citation>
    <scope>NUCLEOTIDE SEQUENCE</scope>
</reference>